<dbReference type="EMBL" id="CP133720">
    <property type="protein sequence ID" value="WMW82391.1"/>
    <property type="molecule type" value="Genomic_DNA"/>
</dbReference>
<evidence type="ECO:0000313" key="8">
    <source>
        <dbReference type="Proteomes" id="UP001181355"/>
    </source>
</evidence>
<proteinExistence type="inferred from homology"/>
<evidence type="ECO:0000256" key="2">
    <source>
        <dbReference type="ARBA" id="ARBA00022448"/>
    </source>
</evidence>
<dbReference type="Proteomes" id="UP001181355">
    <property type="component" value="Chromosome"/>
</dbReference>
<protein>
    <submittedName>
        <fullName evidence="7">ATP-binding cassette domain-containing protein</fullName>
    </submittedName>
</protein>
<dbReference type="Pfam" id="PF00005">
    <property type="entry name" value="ABC_tran"/>
    <property type="match status" value="1"/>
</dbReference>
<gene>
    <name evidence="7" type="ORF">RF679_08970</name>
</gene>
<organism evidence="7 8">
    <name type="scientific">Undibacterium cyanobacteriorum</name>
    <dbReference type="NCBI Taxonomy" id="3073561"/>
    <lineage>
        <taxon>Bacteria</taxon>
        <taxon>Pseudomonadati</taxon>
        <taxon>Pseudomonadota</taxon>
        <taxon>Betaproteobacteria</taxon>
        <taxon>Burkholderiales</taxon>
        <taxon>Oxalobacteraceae</taxon>
        <taxon>Undibacterium</taxon>
    </lineage>
</organism>
<dbReference type="InterPro" id="IPR027417">
    <property type="entry name" value="P-loop_NTPase"/>
</dbReference>
<dbReference type="InterPro" id="IPR003439">
    <property type="entry name" value="ABC_transporter-like_ATP-bd"/>
</dbReference>
<feature type="domain" description="ABC transporter" evidence="6">
    <location>
        <begin position="5"/>
        <end position="232"/>
    </location>
</feature>
<keyword evidence="8" id="KW-1185">Reference proteome</keyword>
<dbReference type="InterPro" id="IPR003593">
    <property type="entry name" value="AAA+_ATPase"/>
</dbReference>
<reference evidence="7" key="1">
    <citation type="submission" date="2023-09" db="EMBL/GenBank/DDBJ databases">
        <title>Undibacterium sp. 20NA77.5 isolated from freshwater.</title>
        <authorList>
            <person name="Le V."/>
            <person name="Ko S.-R."/>
            <person name="Ahn C.-Y."/>
            <person name="Oh H.-M."/>
        </authorList>
    </citation>
    <scope>NUCLEOTIDE SEQUENCE</scope>
    <source>
        <strain evidence="7">20NA77.5</strain>
    </source>
</reference>
<dbReference type="PANTHER" id="PTHR43335">
    <property type="entry name" value="ABC TRANSPORTER, ATP-BINDING PROTEIN"/>
    <property type="match status" value="1"/>
</dbReference>
<keyword evidence="2" id="KW-0813">Transport</keyword>
<dbReference type="RefSeq" id="WP_309483863.1">
    <property type="nucleotide sequence ID" value="NZ_CP133720.1"/>
</dbReference>
<evidence type="ECO:0000313" key="7">
    <source>
        <dbReference type="EMBL" id="WMW82391.1"/>
    </source>
</evidence>
<evidence type="ECO:0000259" key="6">
    <source>
        <dbReference type="PROSITE" id="PS50893"/>
    </source>
</evidence>
<name>A0ABY9RR20_9BURK</name>
<evidence type="ECO:0000256" key="1">
    <source>
        <dbReference type="ARBA" id="ARBA00005417"/>
    </source>
</evidence>
<keyword evidence="4" id="KW-0547">Nucleotide-binding</keyword>
<dbReference type="SMART" id="SM00382">
    <property type="entry name" value="AAA"/>
    <property type="match status" value="1"/>
</dbReference>
<keyword evidence="5 7" id="KW-0067">ATP-binding</keyword>
<evidence type="ECO:0000256" key="3">
    <source>
        <dbReference type="ARBA" id="ARBA00022475"/>
    </source>
</evidence>
<keyword evidence="3" id="KW-0472">Membrane</keyword>
<sequence length="306" mass="34316">MTWALQFQGVHKYYGNQHVLRGLDLLVPERSVFAFLGNNGEGKSTAIRLLLGLAKMDRGEIRLFGSAVQKNKTESLRDVGCLVDSPSAYPNLNAREFLEIARCIKDLPKSEIDRVLNLVGMKYAERVLIGKYSLGMKQRLALGHALMGQPKLLVLDEPTNGLDPSGIQEIRSLIQSLPEQTGTTVFVSSHQLDEVEKVATHMALLRGGVAQFSSSLDQFRRASKADLVIETSQGQQAFDVLRELGCEVTKVSETRVRVKKLMNYESWQLHQFLVNAGVRLQTSYFESVSLEQWFTQQMKTKQTEAI</sequence>
<comment type="similarity">
    <text evidence="1">Belongs to the ABC transporter superfamily.</text>
</comment>
<dbReference type="PROSITE" id="PS50893">
    <property type="entry name" value="ABC_TRANSPORTER_2"/>
    <property type="match status" value="1"/>
</dbReference>
<evidence type="ECO:0000256" key="4">
    <source>
        <dbReference type="ARBA" id="ARBA00022741"/>
    </source>
</evidence>
<dbReference type="Gene3D" id="3.40.50.300">
    <property type="entry name" value="P-loop containing nucleotide triphosphate hydrolases"/>
    <property type="match status" value="1"/>
</dbReference>
<keyword evidence="3" id="KW-1003">Cell membrane</keyword>
<accession>A0ABY9RR20</accession>
<dbReference type="SUPFAM" id="SSF52540">
    <property type="entry name" value="P-loop containing nucleoside triphosphate hydrolases"/>
    <property type="match status" value="1"/>
</dbReference>
<evidence type="ECO:0000256" key="5">
    <source>
        <dbReference type="ARBA" id="ARBA00022840"/>
    </source>
</evidence>
<dbReference type="GO" id="GO:0005524">
    <property type="term" value="F:ATP binding"/>
    <property type="evidence" value="ECO:0007669"/>
    <property type="project" value="UniProtKB-KW"/>
</dbReference>